<evidence type="ECO:0008006" key="4">
    <source>
        <dbReference type="Google" id="ProtNLM"/>
    </source>
</evidence>
<evidence type="ECO:0000313" key="2">
    <source>
        <dbReference type="EMBL" id="HBP28467.1"/>
    </source>
</evidence>
<feature type="transmembrane region" description="Helical" evidence="1">
    <location>
        <begin position="103"/>
        <end position="126"/>
    </location>
</feature>
<name>A0A356LBW3_9BURK</name>
<feature type="transmembrane region" description="Helical" evidence="1">
    <location>
        <begin position="158"/>
        <end position="178"/>
    </location>
</feature>
<dbReference type="AlphaFoldDB" id="A0A356LBW3"/>
<dbReference type="InterPro" id="IPR047798">
    <property type="entry name" value="BPSS1780-like"/>
</dbReference>
<evidence type="ECO:0000313" key="3">
    <source>
        <dbReference type="Proteomes" id="UP000264036"/>
    </source>
</evidence>
<comment type="caution">
    <text evidence="2">The sequence shown here is derived from an EMBL/GenBank/DDBJ whole genome shotgun (WGS) entry which is preliminary data.</text>
</comment>
<protein>
    <recommendedName>
        <fullName evidence="4">Transmembrane protein</fullName>
    </recommendedName>
</protein>
<feature type="transmembrane region" description="Helical" evidence="1">
    <location>
        <begin position="207"/>
        <end position="230"/>
    </location>
</feature>
<proteinExistence type="predicted"/>
<organism evidence="2 3">
    <name type="scientific">Advenella kashmirensis</name>
    <dbReference type="NCBI Taxonomy" id="310575"/>
    <lineage>
        <taxon>Bacteria</taxon>
        <taxon>Pseudomonadati</taxon>
        <taxon>Pseudomonadota</taxon>
        <taxon>Betaproteobacteria</taxon>
        <taxon>Burkholderiales</taxon>
        <taxon>Alcaligenaceae</taxon>
    </lineage>
</organism>
<feature type="transmembrane region" description="Helical" evidence="1">
    <location>
        <begin position="29"/>
        <end position="46"/>
    </location>
</feature>
<gene>
    <name evidence="2" type="ORF">DD666_03505</name>
</gene>
<reference evidence="2 3" key="1">
    <citation type="journal article" date="2018" name="Nat. Biotechnol.">
        <title>A standardized bacterial taxonomy based on genome phylogeny substantially revises the tree of life.</title>
        <authorList>
            <person name="Parks D.H."/>
            <person name="Chuvochina M."/>
            <person name="Waite D.W."/>
            <person name="Rinke C."/>
            <person name="Skarshewski A."/>
            <person name="Chaumeil P.A."/>
            <person name="Hugenholtz P."/>
        </authorList>
    </citation>
    <scope>NUCLEOTIDE SEQUENCE [LARGE SCALE GENOMIC DNA]</scope>
    <source>
        <strain evidence="2">UBA10707</strain>
    </source>
</reference>
<accession>A0A356LBW3</accession>
<dbReference type="EMBL" id="DOEK01000005">
    <property type="protein sequence ID" value="HBP28467.1"/>
    <property type="molecule type" value="Genomic_DNA"/>
</dbReference>
<keyword evidence="1" id="KW-1133">Transmembrane helix</keyword>
<feature type="transmembrane region" description="Helical" evidence="1">
    <location>
        <begin position="52"/>
        <end position="72"/>
    </location>
</feature>
<dbReference type="NCBIfam" id="NF041043">
    <property type="entry name" value="BPSS1780_fam"/>
    <property type="match status" value="1"/>
</dbReference>
<keyword evidence="1" id="KW-0472">Membrane</keyword>
<feature type="transmembrane region" description="Helical" evidence="1">
    <location>
        <begin position="236"/>
        <end position="258"/>
    </location>
</feature>
<keyword evidence="1" id="KW-0812">Transmembrane</keyword>
<evidence type="ECO:0000256" key="1">
    <source>
        <dbReference type="SAM" id="Phobius"/>
    </source>
</evidence>
<dbReference type="Proteomes" id="UP000264036">
    <property type="component" value="Unassembled WGS sequence"/>
</dbReference>
<sequence>MTTMIAAKLPASSGWQWLKDAFQIFRKQPFALLALLFVINMISQILMQIPVLGVGLFIITMPIASLIVVSACRDIQSKPTGFNHLDPKSWVASLQKTKVISRLAFSGFIYAALLLLLSVVLLYPLLDEQTIAQISSIVYGVQDSAQATADTLPDGSSLVLLLGWAILLFVVTLMFWHVPQLIGWEDLTIGKAIFYSFVASWRNKSAFLMYFLSWFLLFVLLQFIVIPLLVLLGLPALLIAFVMQVVLMIMVATIYCGFYSSYAAIFGTERPTVM</sequence>